<gene>
    <name evidence="5" type="primary">101895257</name>
    <name evidence="7" type="synonym">LOC101895257</name>
</gene>
<evidence type="ECO:0000313" key="7">
    <source>
        <dbReference type="RefSeq" id="XP_005184338.1"/>
    </source>
</evidence>
<dbReference type="Pfam" id="PF02944">
    <property type="entry name" value="BESS"/>
    <property type="match status" value="1"/>
</dbReference>
<organism evidence="5">
    <name type="scientific">Musca domestica</name>
    <name type="common">House fly</name>
    <dbReference type="NCBI Taxonomy" id="7370"/>
    <lineage>
        <taxon>Eukaryota</taxon>
        <taxon>Metazoa</taxon>
        <taxon>Ecdysozoa</taxon>
        <taxon>Arthropoda</taxon>
        <taxon>Hexapoda</taxon>
        <taxon>Insecta</taxon>
        <taxon>Pterygota</taxon>
        <taxon>Neoptera</taxon>
        <taxon>Endopterygota</taxon>
        <taxon>Diptera</taxon>
        <taxon>Brachycera</taxon>
        <taxon>Muscomorpha</taxon>
        <taxon>Muscoidea</taxon>
        <taxon>Muscidae</taxon>
        <taxon>Musca</taxon>
    </lineage>
</organism>
<dbReference type="eggNOG" id="ENOG502TCYN">
    <property type="taxonomic scope" value="Eukaryota"/>
</dbReference>
<dbReference type="Proteomes" id="UP001652621">
    <property type="component" value="Unplaced"/>
</dbReference>
<feature type="region of interest" description="Disordered" evidence="2">
    <location>
        <begin position="222"/>
        <end position="288"/>
    </location>
</feature>
<dbReference type="RefSeq" id="XP_005184338.1">
    <property type="nucleotide sequence ID" value="XM_005184281.3"/>
</dbReference>
<feature type="domain" description="MADF" evidence="3">
    <location>
        <begin position="33"/>
        <end position="117"/>
    </location>
</feature>
<dbReference type="VEuPathDB" id="VectorBase:MDOMA2_005964"/>
<dbReference type="EnsemblMetazoa" id="MDOA007701-RA">
    <property type="protein sequence ID" value="MDOA007701-PA"/>
    <property type="gene ID" value="MDOA007701"/>
</dbReference>
<dbReference type="GO" id="GO:0006357">
    <property type="term" value="P:regulation of transcription by RNA polymerase II"/>
    <property type="evidence" value="ECO:0007669"/>
    <property type="project" value="TreeGrafter"/>
</dbReference>
<dbReference type="InterPro" id="IPR006578">
    <property type="entry name" value="MADF-dom"/>
</dbReference>
<feature type="region of interest" description="Disordered" evidence="2">
    <location>
        <begin position="137"/>
        <end position="159"/>
    </location>
</feature>
<dbReference type="VEuPathDB" id="VectorBase:MDOA007701"/>
<keyword evidence="6" id="KW-1185">Reference proteome</keyword>
<feature type="compositionally biased region" description="Acidic residues" evidence="2">
    <location>
        <begin position="227"/>
        <end position="259"/>
    </location>
</feature>
<evidence type="ECO:0000259" key="3">
    <source>
        <dbReference type="PROSITE" id="PS51029"/>
    </source>
</evidence>
<dbReference type="PANTHER" id="PTHR12243:SF67">
    <property type="entry name" value="COREPRESSOR OF PANGOLIN, ISOFORM A-RELATED"/>
    <property type="match status" value="1"/>
</dbReference>
<dbReference type="AlphaFoldDB" id="A0A1I8MRH2"/>
<evidence type="ECO:0000259" key="4">
    <source>
        <dbReference type="PROSITE" id="PS51031"/>
    </source>
</evidence>
<feature type="domain" description="BESS" evidence="4">
    <location>
        <begin position="319"/>
        <end position="357"/>
    </location>
</feature>
<dbReference type="InterPro" id="IPR004210">
    <property type="entry name" value="BESS_motif"/>
</dbReference>
<accession>A0A1I8MRH2</accession>
<dbReference type="Pfam" id="PF10545">
    <property type="entry name" value="MADF_DNA_bdg"/>
    <property type="match status" value="1"/>
</dbReference>
<dbReference type="GO" id="GO:0005634">
    <property type="term" value="C:nucleus"/>
    <property type="evidence" value="ECO:0007669"/>
    <property type="project" value="UniProtKB-SubCell"/>
</dbReference>
<reference evidence="5" key="1">
    <citation type="submission" date="2020-05" db="UniProtKB">
        <authorList>
            <consortium name="EnsemblMetazoa"/>
        </authorList>
    </citation>
    <scope>IDENTIFICATION</scope>
    <source>
        <strain evidence="5">Aabys</strain>
    </source>
</reference>
<dbReference type="GO" id="GO:0003677">
    <property type="term" value="F:DNA binding"/>
    <property type="evidence" value="ECO:0007669"/>
    <property type="project" value="InterPro"/>
</dbReference>
<protein>
    <submittedName>
        <fullName evidence="7">Uncharacterized protein LOC101895257</fullName>
    </submittedName>
</protein>
<evidence type="ECO:0000256" key="1">
    <source>
        <dbReference type="PROSITE-ProRule" id="PRU00371"/>
    </source>
</evidence>
<dbReference type="KEGG" id="mde:101895257"/>
<comment type="subcellular location">
    <subcellularLocation>
        <location evidence="1">Nucleus</location>
    </subcellularLocation>
</comment>
<sequence length="357" mass="41145">MQQHHHATATGSKYIHFTPHTNTAKLPIEVVKKLIASVSQRPNLWIRTNNGQKRSDINLLWQQVSSEVHLPADICRIKWGHLRDNFRKVFIRNTLSSEPPTTWRFYNDMRFMEPAVAENVMRHHRLREQSFYWQELHNAGQRQGHRPTTNTTNGPAETQYDNTLQNQFNFSEFAAIFQGNTATANKRIKLEVSESSETSMAGSMSYHKDDKTEFYGQRMASNGVPANEEDDDGGGGGCGDEDDDDDDDDDDQFDEDAVSTDENLQCPDNPDNSKEMNNQSDKLDYVNDEKPMKKITIANFKMHQEMATNTEPGFDSLEEDSDRMFLLSLLPYLRKVNEQRKLQVRQQLQDVFIKEFG</sequence>
<dbReference type="InterPro" id="IPR039353">
    <property type="entry name" value="TF_Adf1"/>
</dbReference>
<name>A0A1I8MRH2_MUSDO</name>
<dbReference type="GO" id="GO:0005667">
    <property type="term" value="C:transcription regulator complex"/>
    <property type="evidence" value="ECO:0007669"/>
    <property type="project" value="TreeGrafter"/>
</dbReference>
<feature type="compositionally biased region" description="Polar residues" evidence="2">
    <location>
        <begin position="146"/>
        <end position="159"/>
    </location>
</feature>
<keyword evidence="1" id="KW-0539">Nucleus</keyword>
<dbReference type="PROSITE" id="PS51029">
    <property type="entry name" value="MADF"/>
    <property type="match status" value="1"/>
</dbReference>
<dbReference type="PANTHER" id="PTHR12243">
    <property type="entry name" value="MADF DOMAIN TRANSCRIPTION FACTOR"/>
    <property type="match status" value="1"/>
</dbReference>
<dbReference type="SMART" id="SM00595">
    <property type="entry name" value="MADF"/>
    <property type="match status" value="1"/>
</dbReference>
<reference evidence="7" key="2">
    <citation type="submission" date="2025-04" db="UniProtKB">
        <authorList>
            <consortium name="RefSeq"/>
        </authorList>
    </citation>
    <scope>IDENTIFICATION</scope>
    <source>
        <strain evidence="7">Aabys</strain>
    </source>
</reference>
<proteinExistence type="predicted"/>
<evidence type="ECO:0000313" key="5">
    <source>
        <dbReference type="EnsemblMetazoa" id="MDOA007701-PA"/>
    </source>
</evidence>
<dbReference type="PROSITE" id="PS51031">
    <property type="entry name" value="BESS"/>
    <property type="match status" value="1"/>
</dbReference>
<evidence type="ECO:0000313" key="6">
    <source>
        <dbReference type="Proteomes" id="UP001652621"/>
    </source>
</evidence>
<evidence type="ECO:0000256" key="2">
    <source>
        <dbReference type="SAM" id="MobiDB-lite"/>
    </source>
</evidence>
<dbReference type="OrthoDB" id="5984255at2759"/>